<accession>A0A8B6HGA3</accession>
<keyword evidence="1" id="KW-0472">Membrane</keyword>
<evidence type="ECO:0000313" key="3">
    <source>
        <dbReference type="Proteomes" id="UP000596742"/>
    </source>
</evidence>
<sequence>MFAGLYTGLCILIVVIIGSAIIIIKRKRSGNRNINRTIEMSNVPINIEADYDYIDESILNYNNSRQVSIENIPNDLISTSPVNNSGTGDDGYLNPYNALSADWKQHVHVYNDGEDTQLPDQNDSYLQLYQPLNINWQQQAHVYNDIEESKPICSGTNL</sequence>
<protein>
    <submittedName>
        <fullName evidence="2">Uncharacterized protein</fullName>
    </submittedName>
</protein>
<proteinExistence type="predicted"/>
<reference evidence="2" key="1">
    <citation type="submission" date="2018-11" db="EMBL/GenBank/DDBJ databases">
        <authorList>
            <person name="Alioto T."/>
            <person name="Alioto T."/>
        </authorList>
    </citation>
    <scope>NUCLEOTIDE SEQUENCE</scope>
</reference>
<organism evidence="2 3">
    <name type="scientific">Mytilus galloprovincialis</name>
    <name type="common">Mediterranean mussel</name>
    <dbReference type="NCBI Taxonomy" id="29158"/>
    <lineage>
        <taxon>Eukaryota</taxon>
        <taxon>Metazoa</taxon>
        <taxon>Spiralia</taxon>
        <taxon>Lophotrochozoa</taxon>
        <taxon>Mollusca</taxon>
        <taxon>Bivalvia</taxon>
        <taxon>Autobranchia</taxon>
        <taxon>Pteriomorphia</taxon>
        <taxon>Mytilida</taxon>
        <taxon>Mytiloidea</taxon>
        <taxon>Mytilidae</taxon>
        <taxon>Mytilinae</taxon>
        <taxon>Mytilus</taxon>
    </lineage>
</organism>
<dbReference type="Proteomes" id="UP000596742">
    <property type="component" value="Unassembled WGS sequence"/>
</dbReference>
<evidence type="ECO:0000256" key="1">
    <source>
        <dbReference type="SAM" id="Phobius"/>
    </source>
</evidence>
<keyword evidence="1" id="KW-1133">Transmembrane helix</keyword>
<dbReference type="AlphaFoldDB" id="A0A8B6HGA3"/>
<feature type="transmembrane region" description="Helical" evidence="1">
    <location>
        <begin position="6"/>
        <end position="24"/>
    </location>
</feature>
<gene>
    <name evidence="2" type="ORF">MGAL_10B018642</name>
</gene>
<comment type="caution">
    <text evidence="2">The sequence shown here is derived from an EMBL/GenBank/DDBJ whole genome shotgun (WGS) entry which is preliminary data.</text>
</comment>
<keyword evidence="3" id="KW-1185">Reference proteome</keyword>
<evidence type="ECO:0000313" key="2">
    <source>
        <dbReference type="EMBL" id="VDI78457.1"/>
    </source>
</evidence>
<dbReference type="EMBL" id="UYJE01009965">
    <property type="protein sequence ID" value="VDI78457.1"/>
    <property type="molecule type" value="Genomic_DNA"/>
</dbReference>
<keyword evidence="1" id="KW-0812">Transmembrane</keyword>
<name>A0A8B6HGA3_MYTGA</name>